<dbReference type="EMBL" id="KZ992207">
    <property type="protein sequence ID" value="RKP22361.1"/>
    <property type="molecule type" value="Genomic_DNA"/>
</dbReference>
<dbReference type="Proteomes" id="UP000278143">
    <property type="component" value="Unassembled WGS sequence"/>
</dbReference>
<dbReference type="PANTHER" id="PTHR47349:SF1">
    <property type="entry name" value="AER328WP"/>
    <property type="match status" value="1"/>
</dbReference>
<evidence type="ECO:0000313" key="3">
    <source>
        <dbReference type="Proteomes" id="UP000278143"/>
    </source>
</evidence>
<proteinExistence type="predicted"/>
<dbReference type="InterPro" id="IPR058934">
    <property type="entry name" value="YMC020W-like"/>
</dbReference>
<dbReference type="InterPro" id="IPR058933">
    <property type="entry name" value="YMC020W-like_ab_hydrolase"/>
</dbReference>
<dbReference type="PANTHER" id="PTHR47349">
    <property type="entry name" value="CHROMOSOME 8, WHOLE GENOME SHOTGUN SEQUENCE"/>
    <property type="match status" value="1"/>
</dbReference>
<feature type="domain" description="YMC020W-like alpha/beta hydrolase" evidence="1">
    <location>
        <begin position="4"/>
        <end position="299"/>
    </location>
</feature>
<evidence type="ECO:0000259" key="1">
    <source>
        <dbReference type="Pfam" id="PF26147"/>
    </source>
</evidence>
<organism evidence="2 3">
    <name type="scientific">Syncephalis pseudoplumigaleata</name>
    <dbReference type="NCBI Taxonomy" id="1712513"/>
    <lineage>
        <taxon>Eukaryota</taxon>
        <taxon>Fungi</taxon>
        <taxon>Fungi incertae sedis</taxon>
        <taxon>Zoopagomycota</taxon>
        <taxon>Zoopagomycotina</taxon>
        <taxon>Zoopagomycetes</taxon>
        <taxon>Zoopagales</taxon>
        <taxon>Piptocephalidaceae</taxon>
        <taxon>Syncephalis</taxon>
    </lineage>
</organism>
<dbReference type="Pfam" id="PF26147">
    <property type="entry name" value="AB_HYDROLASE_YMC0-YMC35"/>
    <property type="match status" value="1"/>
</dbReference>
<dbReference type="OrthoDB" id="5598028at2759"/>
<name>A0A4P9YTA2_9FUNG</name>
<reference evidence="3" key="1">
    <citation type="journal article" date="2018" name="Nat. Microbiol.">
        <title>Leveraging single-cell genomics to expand the fungal tree of life.</title>
        <authorList>
            <person name="Ahrendt S.R."/>
            <person name="Quandt C.A."/>
            <person name="Ciobanu D."/>
            <person name="Clum A."/>
            <person name="Salamov A."/>
            <person name="Andreopoulos B."/>
            <person name="Cheng J.F."/>
            <person name="Woyke T."/>
            <person name="Pelin A."/>
            <person name="Henrissat B."/>
            <person name="Reynolds N.K."/>
            <person name="Benny G.L."/>
            <person name="Smith M.E."/>
            <person name="James T.Y."/>
            <person name="Grigoriev I.V."/>
        </authorList>
    </citation>
    <scope>NUCLEOTIDE SEQUENCE [LARGE SCALE GENOMIC DNA]</scope>
    <source>
        <strain evidence="3">Benny S71-1</strain>
    </source>
</reference>
<sequence>MEKAVRQFLYETHQVQLPADAVTLMPLNGEGKVQHRVEKLYATLMAPERAAWRAALSEADCVFVTTHSQGTPVSTMLLARLLREGIVRTHRQRVCMLAMAGISHGPFPFLKDNVVVRYVEADAARELFHFMDAERDVSVRYRNDMHTVLKQGVKVVCVGSMADQVVPLYSGIMHGFSHPSLLRAIYIDGVDYTGDFLTSLISFALRLRNHGIHDHGLIVYLSEAIAGSLYSGTQGHSTIYEELQVYALAVRWLLDAHPEPLRGGQPVEHPADPILTPFQADERLNPYYLPWIMRGLLEDSRLRKNKALLRDIEQLQRQFEQWEPVSRPMKELKFRLEPLRARL</sequence>
<keyword evidence="3" id="KW-1185">Reference proteome</keyword>
<protein>
    <recommendedName>
        <fullName evidence="1">YMC020W-like alpha/beta hydrolase domain-containing protein</fullName>
    </recommendedName>
</protein>
<evidence type="ECO:0000313" key="2">
    <source>
        <dbReference type="EMBL" id="RKP22361.1"/>
    </source>
</evidence>
<dbReference type="AlphaFoldDB" id="A0A4P9YTA2"/>
<accession>A0A4P9YTA2</accession>
<gene>
    <name evidence="2" type="ORF">SYNPS1DRAFT_20172</name>
</gene>